<reference evidence="3" key="1">
    <citation type="journal article" date="2019" name="Int. J. Syst. Evol. Microbiol.">
        <title>The Global Catalogue of Microorganisms (GCM) 10K type strain sequencing project: providing services to taxonomists for standard genome sequencing and annotation.</title>
        <authorList>
            <consortium name="The Broad Institute Genomics Platform"/>
            <consortium name="The Broad Institute Genome Sequencing Center for Infectious Disease"/>
            <person name="Wu L."/>
            <person name="Ma J."/>
        </authorList>
    </citation>
    <scope>NUCLEOTIDE SEQUENCE [LARGE SCALE GENOMIC DNA]</scope>
    <source>
        <strain evidence="3">CGMCC 4.7020</strain>
    </source>
</reference>
<keyword evidence="3" id="KW-1185">Reference proteome</keyword>
<evidence type="ECO:0000313" key="3">
    <source>
        <dbReference type="Proteomes" id="UP001597058"/>
    </source>
</evidence>
<comment type="caution">
    <text evidence="2">The sequence shown here is derived from an EMBL/GenBank/DDBJ whole genome shotgun (WGS) entry which is preliminary data.</text>
</comment>
<protein>
    <submittedName>
        <fullName evidence="2">DUF6415 family natural product biosynthesis protein</fullName>
    </submittedName>
</protein>
<dbReference type="Proteomes" id="UP001597058">
    <property type="component" value="Unassembled WGS sequence"/>
</dbReference>
<evidence type="ECO:0000313" key="2">
    <source>
        <dbReference type="EMBL" id="MFD1313619.1"/>
    </source>
</evidence>
<evidence type="ECO:0000256" key="1">
    <source>
        <dbReference type="SAM" id="MobiDB-lite"/>
    </source>
</evidence>
<organism evidence="2 3">
    <name type="scientific">Streptomyces kaempferi</name>
    <dbReference type="NCBI Taxonomy" id="333725"/>
    <lineage>
        <taxon>Bacteria</taxon>
        <taxon>Bacillati</taxon>
        <taxon>Actinomycetota</taxon>
        <taxon>Actinomycetes</taxon>
        <taxon>Kitasatosporales</taxon>
        <taxon>Streptomycetaceae</taxon>
        <taxon>Streptomyces</taxon>
    </lineage>
</organism>
<name>A0ABW3XVP3_9ACTN</name>
<sequence>MQTTARPPSTEEHDGCPPDIATMRASARRFLAEDSTPPSAHELETLTLQLRGHMQLLIPEVDQVIARLPEDDVPRYCALACVGEARRKLDIAPRPGLSAGIAHARRLARSLNALCDHYENFSGDRS</sequence>
<accession>A0ABW3XVP3</accession>
<proteinExistence type="predicted"/>
<dbReference type="Pfam" id="PF19979">
    <property type="entry name" value="DUF6415"/>
    <property type="match status" value="1"/>
</dbReference>
<dbReference type="EMBL" id="JBHTMM010000228">
    <property type="protein sequence ID" value="MFD1313619.1"/>
    <property type="molecule type" value="Genomic_DNA"/>
</dbReference>
<feature type="region of interest" description="Disordered" evidence="1">
    <location>
        <begin position="1"/>
        <end position="20"/>
    </location>
</feature>
<dbReference type="InterPro" id="IPR046300">
    <property type="entry name" value="DUF6415"/>
</dbReference>
<dbReference type="RefSeq" id="WP_381236734.1">
    <property type="nucleotide sequence ID" value="NZ_JBHSKH010000037.1"/>
</dbReference>
<gene>
    <name evidence="2" type="ORF">ACFQ5X_49055</name>
</gene>